<dbReference type="InterPro" id="IPR036390">
    <property type="entry name" value="WH_DNA-bd_sf"/>
</dbReference>
<evidence type="ECO:0000313" key="3">
    <source>
        <dbReference type="Proteomes" id="UP000325289"/>
    </source>
</evidence>
<keyword evidence="3" id="KW-1185">Reference proteome</keyword>
<evidence type="ECO:0000256" key="1">
    <source>
        <dbReference type="SAM" id="MobiDB-lite"/>
    </source>
</evidence>
<dbReference type="AlphaFoldDB" id="A0A1I2AW53"/>
<dbReference type="Pfam" id="PF11625">
    <property type="entry name" value="DUF3253"/>
    <property type="match status" value="1"/>
</dbReference>
<dbReference type="Proteomes" id="UP000325289">
    <property type="component" value="Unassembled WGS sequence"/>
</dbReference>
<dbReference type="EMBL" id="FOMS01000010">
    <property type="protein sequence ID" value="SFE47848.1"/>
    <property type="molecule type" value="Genomic_DNA"/>
</dbReference>
<dbReference type="SUPFAM" id="SSF46785">
    <property type="entry name" value="Winged helix' DNA-binding domain"/>
    <property type="match status" value="1"/>
</dbReference>
<evidence type="ECO:0008006" key="4">
    <source>
        <dbReference type="Google" id="ProtNLM"/>
    </source>
</evidence>
<dbReference type="Gene3D" id="1.10.10.10">
    <property type="entry name" value="Winged helix-like DNA-binding domain superfamily/Winged helix DNA-binding domain"/>
    <property type="match status" value="1"/>
</dbReference>
<evidence type="ECO:0000313" key="2">
    <source>
        <dbReference type="EMBL" id="SFE47848.1"/>
    </source>
</evidence>
<accession>A0A1I2AW53</accession>
<name>A0A1I2AW53_9RHOB</name>
<feature type="region of interest" description="Disordered" evidence="1">
    <location>
        <begin position="65"/>
        <end position="89"/>
    </location>
</feature>
<reference evidence="2 3" key="1">
    <citation type="submission" date="2016-10" db="EMBL/GenBank/DDBJ databases">
        <authorList>
            <person name="Varghese N."/>
            <person name="Submissions S."/>
        </authorList>
    </citation>
    <scope>NUCLEOTIDE SEQUENCE [LARGE SCALE GENOMIC DNA]</scope>
    <source>
        <strain evidence="3">YIM D21,KCTC 23444,ACCC 10710</strain>
    </source>
</reference>
<protein>
    <recommendedName>
        <fullName evidence="4">DUF3253 domain-containing protein</fullName>
    </recommendedName>
</protein>
<dbReference type="InterPro" id="IPR036388">
    <property type="entry name" value="WH-like_DNA-bd_sf"/>
</dbReference>
<sequence length="89" mass="9709">MRRMSASDNDIAAALMTLAKARGPGKSFCPSEAARRLSDEWRPLLPHIRRVAKDLPLIATRRGAQIDPDTAHGPIRLSLAPQGRRGSRG</sequence>
<dbReference type="InterPro" id="IPR021660">
    <property type="entry name" value="DUF3253"/>
</dbReference>
<organism evidence="2 3">
    <name type="scientific">Roseivivax sediminis</name>
    <dbReference type="NCBI Taxonomy" id="936889"/>
    <lineage>
        <taxon>Bacteria</taxon>
        <taxon>Pseudomonadati</taxon>
        <taxon>Pseudomonadota</taxon>
        <taxon>Alphaproteobacteria</taxon>
        <taxon>Rhodobacterales</taxon>
        <taxon>Roseobacteraceae</taxon>
        <taxon>Roseivivax</taxon>
    </lineage>
</organism>
<gene>
    <name evidence="2" type="ORF">SAMN04515678_11078</name>
</gene>
<proteinExistence type="predicted"/>